<comment type="caution">
    <text evidence="1">The sequence shown here is derived from an EMBL/GenBank/DDBJ whole genome shotgun (WGS) entry which is preliminary data.</text>
</comment>
<gene>
    <name evidence="1" type="ORF">A2519_02270</name>
</gene>
<dbReference type="Pfam" id="PF12694">
    <property type="entry name" value="cpYpsA"/>
    <property type="match status" value="1"/>
</dbReference>
<dbReference type="AlphaFoldDB" id="A0A1F7FAY4"/>
<sequence length="170" mass="18386">MKPAAVLGTNNQSFTIVSGGQTGADRAALDFALAAGLPHAGYCPKGRLAEDGTLSNRYRLQETALADYSLRTEKNVVLAQATVIFTLAKKPTGGSKDTIAFAVAHERPCLHLSAMDDQPEKKLVTFIRKNKVRILNVAGSRESKEPGIYSFTLNVLSQLFHPVALLKTKF</sequence>
<dbReference type="Proteomes" id="UP000179243">
    <property type="component" value="Unassembled WGS sequence"/>
</dbReference>
<dbReference type="EMBL" id="MFYX01000081">
    <property type="protein sequence ID" value="OGK03834.1"/>
    <property type="molecule type" value="Genomic_DNA"/>
</dbReference>
<organism evidence="1 2">
    <name type="scientific">Candidatus Raymondbacteria bacterium RIFOXYD12_FULL_49_13</name>
    <dbReference type="NCBI Taxonomy" id="1817890"/>
    <lineage>
        <taxon>Bacteria</taxon>
        <taxon>Raymondiibacteriota</taxon>
    </lineage>
</organism>
<protein>
    <recommendedName>
        <fullName evidence="3">Molybdenum cofactor carrier</fullName>
    </recommendedName>
</protein>
<proteinExistence type="predicted"/>
<accession>A0A1F7FAY4</accession>
<reference evidence="1 2" key="1">
    <citation type="journal article" date="2016" name="Nat. Commun.">
        <title>Thousands of microbial genomes shed light on interconnected biogeochemical processes in an aquifer system.</title>
        <authorList>
            <person name="Anantharaman K."/>
            <person name="Brown C.T."/>
            <person name="Hug L.A."/>
            <person name="Sharon I."/>
            <person name="Castelle C.J."/>
            <person name="Probst A.J."/>
            <person name="Thomas B.C."/>
            <person name="Singh A."/>
            <person name="Wilkins M.J."/>
            <person name="Karaoz U."/>
            <person name="Brodie E.L."/>
            <person name="Williams K.H."/>
            <person name="Hubbard S.S."/>
            <person name="Banfield J.F."/>
        </authorList>
    </citation>
    <scope>NUCLEOTIDE SEQUENCE [LARGE SCALE GENOMIC DNA]</scope>
</reference>
<dbReference type="Gene3D" id="3.40.50.450">
    <property type="match status" value="1"/>
</dbReference>
<dbReference type="SUPFAM" id="SSF102405">
    <property type="entry name" value="MCP/YpsA-like"/>
    <property type="match status" value="1"/>
</dbReference>
<evidence type="ECO:0000313" key="1">
    <source>
        <dbReference type="EMBL" id="OGK03834.1"/>
    </source>
</evidence>
<evidence type="ECO:0008006" key="3">
    <source>
        <dbReference type="Google" id="ProtNLM"/>
    </source>
</evidence>
<dbReference type="InterPro" id="IPR024755">
    <property type="entry name" value="cpYpsA"/>
</dbReference>
<name>A0A1F7FAY4_UNCRA</name>
<evidence type="ECO:0000313" key="2">
    <source>
        <dbReference type="Proteomes" id="UP000179243"/>
    </source>
</evidence>